<dbReference type="Pfam" id="PF09286">
    <property type="entry name" value="Pro-kuma_activ"/>
    <property type="match status" value="1"/>
</dbReference>
<dbReference type="EC" id="3.4.21.62" evidence="9"/>
<feature type="transmembrane region" description="Helical" evidence="12">
    <location>
        <begin position="793"/>
        <end position="814"/>
    </location>
</feature>
<comment type="catalytic activity">
    <reaction evidence="8">
        <text>Hydrolysis of proteins with broad specificity for peptide bonds, and a preference for a large uncharged residue in P1. Hydrolyzes peptide amides.</text>
        <dbReference type="EC" id="3.4.21.62"/>
    </reaction>
</comment>
<dbReference type="STRING" id="2880.D7G3S6"/>
<proteinExistence type="predicted"/>
<evidence type="ECO:0000256" key="3">
    <source>
        <dbReference type="ARBA" id="ARBA00022723"/>
    </source>
</evidence>
<keyword evidence="7" id="KW-0865">Zymogen</keyword>
<dbReference type="InterPro" id="IPR036852">
    <property type="entry name" value="Peptidase_S8/S53_dom_sf"/>
</dbReference>
<feature type="domain" description="Peptidase S53" evidence="13">
    <location>
        <begin position="201"/>
        <end position="775"/>
    </location>
</feature>
<feature type="compositionally biased region" description="Gly residues" evidence="11">
    <location>
        <begin position="865"/>
        <end position="880"/>
    </location>
</feature>
<evidence type="ECO:0000313" key="14">
    <source>
        <dbReference type="EMBL" id="CBJ33603.1"/>
    </source>
</evidence>
<sequence>MRALFKINLRQCNLDRLEEEALAVSDLDSPRYGQYLSAREVCKVTSCPDREEGIRGVLQWLLGAVTPSEGDGEGLQWEEGEWLRPEGGGDDVMAKVFCSHVVVSMSAAKAAEMFPEAAFRSHRRERVGKRGGTGAVLRATGDVLLPEALAVHVEFVSGLTELWVPDVAEGGGMGKLDGAGAGLGRFRSSNGMEAGDFTEVMIQPRTLRSLYGVPEGERGGWAGQGNNRQGVAAFNNSYLHADLCAAHNLLAPDSDWLAPPEVTDHGSRFDPETDASESDLDTQYMTLMGPGVPVTFATYDAGEWVLDWATEATEGHLVPERGGPLVWSISYGFPEAWTCYAEPGVCDNEAGAPHGYDPSVYLHRANNELKKLAALGVSVLVSSGDDGAGQSPTCPVDPRLPVDVSGGAIEGVATACPFDKREDCSCGSFEMKLQANSTTSRCILPLGITVAAMGVDTPGASCVDVLAAPDCQTLLTKIENGTLPQSDEQSTASSAGSECQVAFEIARPSFYSDCECADVPPMTEGSCSLSGYTYQPEKDGATPFAPSFPASSPWVTSIGATQVAWDLAGSCLQSDLLGPGNSIAAETAVNKFTGGFDGGGGFSTTFGAPSYQAAHTQRYAASKAAPDAALFNSTNRGFPDISAVGHNFVVVIDGRVEQVGGTSASAPALAGMVSLMNERLLAAGKPPLGFLNPALYKAAEDSSSAFQEILPKTYNFTGTPLEKTVGANYQVGSNKCSRYSCCELGYGGSETGGWDPVTGLGTINYQALSDFLNIPRSPPRPQPRGGGHDRHHAAYIAWIVVLVFGLIAATLLLVHEHRPKLMLSAATLGRSMRNMGGGVGGGGGGGGGGSLDEYEAYEAYERSGGGGGGGGWGGSGGGSRSRGALTEMVMGSDASVAGDASYHLLEEHDDPADDDDGGGSDMGREGRRDLAGSARRSV</sequence>
<organism evidence="14 15">
    <name type="scientific">Ectocarpus siliculosus</name>
    <name type="common">Brown alga</name>
    <name type="synonym">Conferva siliculosa</name>
    <dbReference type="NCBI Taxonomy" id="2880"/>
    <lineage>
        <taxon>Eukaryota</taxon>
        <taxon>Sar</taxon>
        <taxon>Stramenopiles</taxon>
        <taxon>Ochrophyta</taxon>
        <taxon>PX clade</taxon>
        <taxon>Phaeophyceae</taxon>
        <taxon>Ectocarpales</taxon>
        <taxon>Ectocarpaceae</taxon>
        <taxon>Ectocarpus</taxon>
    </lineage>
</organism>
<evidence type="ECO:0000256" key="10">
    <source>
        <dbReference type="PROSITE-ProRule" id="PRU01032"/>
    </source>
</evidence>
<keyword evidence="6" id="KW-0106">Calcium</keyword>
<comment type="cofactor">
    <cofactor evidence="1">
        <name>Ca(2+)</name>
        <dbReference type="ChEBI" id="CHEBI:29108"/>
    </cofactor>
</comment>
<evidence type="ECO:0000313" key="15">
    <source>
        <dbReference type="Proteomes" id="UP000002630"/>
    </source>
</evidence>
<keyword evidence="5 10" id="KW-0720">Serine protease</keyword>
<dbReference type="PANTHER" id="PTHR14218">
    <property type="entry name" value="PROTEASE S8 TRIPEPTIDYL PEPTIDASE I CLN2"/>
    <property type="match status" value="1"/>
</dbReference>
<dbReference type="EMBL" id="FN649760">
    <property type="protein sequence ID" value="CBJ33603.1"/>
    <property type="molecule type" value="Genomic_DNA"/>
</dbReference>
<dbReference type="PROSITE" id="PS51695">
    <property type="entry name" value="SEDOLISIN"/>
    <property type="match status" value="1"/>
</dbReference>
<dbReference type="GO" id="GO:0004252">
    <property type="term" value="F:serine-type endopeptidase activity"/>
    <property type="evidence" value="ECO:0007669"/>
    <property type="project" value="UniProtKB-UniRule"/>
</dbReference>
<feature type="active site" description="Charge relay system" evidence="10">
    <location>
        <position position="281"/>
    </location>
</feature>
<dbReference type="PANTHER" id="PTHR14218:SF40">
    <property type="entry name" value="PEPTIDASE S8 AND S53 DOMAIN-CONTAINING PROTEIN"/>
    <property type="match status" value="1"/>
</dbReference>
<comment type="caution">
    <text evidence="10">Lacks conserved residue(s) required for the propagation of feature annotation.</text>
</comment>
<dbReference type="SUPFAM" id="SSF52743">
    <property type="entry name" value="Subtilisin-like"/>
    <property type="match status" value="1"/>
</dbReference>
<accession>D7G3S6</accession>
<evidence type="ECO:0000256" key="6">
    <source>
        <dbReference type="ARBA" id="ARBA00022837"/>
    </source>
</evidence>
<keyword evidence="12" id="KW-0472">Membrane</keyword>
<dbReference type="AlphaFoldDB" id="D7G3S6"/>
<keyword evidence="3" id="KW-0479">Metal-binding</keyword>
<feature type="compositionally biased region" description="Acidic residues" evidence="11">
    <location>
        <begin position="907"/>
        <end position="918"/>
    </location>
</feature>
<feature type="region of interest" description="Disordered" evidence="11">
    <location>
        <begin position="865"/>
        <end position="938"/>
    </location>
</feature>
<dbReference type="GO" id="GO:0008240">
    <property type="term" value="F:tripeptidyl-peptidase activity"/>
    <property type="evidence" value="ECO:0007669"/>
    <property type="project" value="TreeGrafter"/>
</dbReference>
<evidence type="ECO:0000256" key="1">
    <source>
        <dbReference type="ARBA" id="ARBA00001913"/>
    </source>
</evidence>
<dbReference type="Gene3D" id="3.40.50.200">
    <property type="entry name" value="Peptidase S8/S53 domain"/>
    <property type="match status" value="2"/>
</dbReference>
<evidence type="ECO:0000256" key="8">
    <source>
        <dbReference type="ARBA" id="ARBA00023529"/>
    </source>
</evidence>
<dbReference type="eggNOG" id="ENOG502S2RS">
    <property type="taxonomic scope" value="Eukaryota"/>
</dbReference>
<evidence type="ECO:0000256" key="4">
    <source>
        <dbReference type="ARBA" id="ARBA00022801"/>
    </source>
</evidence>
<keyword evidence="12" id="KW-1133">Transmembrane helix</keyword>
<dbReference type="InterPro" id="IPR030400">
    <property type="entry name" value="Sedolisin_dom"/>
</dbReference>
<dbReference type="Proteomes" id="UP000002630">
    <property type="component" value="Unassembled WGS sequence"/>
</dbReference>
<keyword evidence="15" id="KW-1185">Reference proteome</keyword>
<dbReference type="GO" id="GO:0046872">
    <property type="term" value="F:metal ion binding"/>
    <property type="evidence" value="ECO:0007669"/>
    <property type="project" value="UniProtKB-KW"/>
</dbReference>
<feature type="active site" description="Charge relay system" evidence="10">
    <location>
        <position position="277"/>
    </location>
</feature>
<evidence type="ECO:0000256" key="2">
    <source>
        <dbReference type="ARBA" id="ARBA00022670"/>
    </source>
</evidence>
<evidence type="ECO:0000256" key="5">
    <source>
        <dbReference type="ARBA" id="ARBA00022825"/>
    </source>
</evidence>
<keyword evidence="4 10" id="KW-0378">Hydrolase</keyword>
<dbReference type="InterPro" id="IPR015366">
    <property type="entry name" value="S53_propep"/>
</dbReference>
<dbReference type="InterPro" id="IPR050819">
    <property type="entry name" value="Tripeptidyl-peptidase_I"/>
</dbReference>
<dbReference type="InParanoid" id="D7G3S6"/>
<evidence type="ECO:0000256" key="7">
    <source>
        <dbReference type="ARBA" id="ARBA00023145"/>
    </source>
</evidence>
<evidence type="ECO:0000256" key="12">
    <source>
        <dbReference type="SAM" id="Phobius"/>
    </source>
</evidence>
<keyword evidence="12" id="KW-0812">Transmembrane</keyword>
<feature type="active site" description="Charge relay system" evidence="10">
    <location>
        <position position="663"/>
    </location>
</feature>
<gene>
    <name evidence="14" type="ORF">Esi_0526_0005</name>
</gene>
<evidence type="ECO:0000256" key="9">
    <source>
        <dbReference type="ARBA" id="ARBA00023619"/>
    </source>
</evidence>
<keyword evidence="2 10" id="KW-0645">Protease</keyword>
<dbReference type="CDD" id="cd04056">
    <property type="entry name" value="Peptidases_S53"/>
    <property type="match status" value="1"/>
</dbReference>
<reference evidence="14 15" key="1">
    <citation type="journal article" date="2010" name="Nature">
        <title>The Ectocarpus genome and the independent evolution of multicellularity in brown algae.</title>
        <authorList>
            <person name="Cock J.M."/>
            <person name="Sterck L."/>
            <person name="Rouze P."/>
            <person name="Scornet D."/>
            <person name="Allen A.E."/>
            <person name="Amoutzias G."/>
            <person name="Anthouard V."/>
            <person name="Artiguenave F."/>
            <person name="Aury J.M."/>
            <person name="Badger J.H."/>
            <person name="Beszteri B."/>
            <person name="Billiau K."/>
            <person name="Bonnet E."/>
            <person name="Bothwell J.H."/>
            <person name="Bowler C."/>
            <person name="Boyen C."/>
            <person name="Brownlee C."/>
            <person name="Carrano C.J."/>
            <person name="Charrier B."/>
            <person name="Cho G.Y."/>
            <person name="Coelho S.M."/>
            <person name="Collen J."/>
            <person name="Corre E."/>
            <person name="Da Silva C."/>
            <person name="Delage L."/>
            <person name="Delaroque N."/>
            <person name="Dittami S.M."/>
            <person name="Doulbeau S."/>
            <person name="Elias M."/>
            <person name="Farnham G."/>
            <person name="Gachon C.M."/>
            <person name="Gschloessl B."/>
            <person name="Heesch S."/>
            <person name="Jabbari K."/>
            <person name="Jubin C."/>
            <person name="Kawai H."/>
            <person name="Kimura K."/>
            <person name="Kloareg B."/>
            <person name="Kupper F.C."/>
            <person name="Lang D."/>
            <person name="Le Bail A."/>
            <person name="Leblanc C."/>
            <person name="Lerouge P."/>
            <person name="Lohr M."/>
            <person name="Lopez P.J."/>
            <person name="Martens C."/>
            <person name="Maumus F."/>
            <person name="Michel G."/>
            <person name="Miranda-Saavedra D."/>
            <person name="Morales J."/>
            <person name="Moreau H."/>
            <person name="Motomura T."/>
            <person name="Nagasato C."/>
            <person name="Napoli C.A."/>
            <person name="Nelson D.R."/>
            <person name="Nyvall-Collen P."/>
            <person name="Peters A.F."/>
            <person name="Pommier C."/>
            <person name="Potin P."/>
            <person name="Poulain J."/>
            <person name="Quesneville H."/>
            <person name="Read B."/>
            <person name="Rensing S.A."/>
            <person name="Ritter A."/>
            <person name="Rousvoal S."/>
            <person name="Samanta M."/>
            <person name="Samson G."/>
            <person name="Schroeder D.C."/>
            <person name="Segurens B."/>
            <person name="Strittmatter M."/>
            <person name="Tonon T."/>
            <person name="Tregear J.W."/>
            <person name="Valentin K."/>
            <person name="von Dassow P."/>
            <person name="Yamagishi T."/>
            <person name="Van de Peer Y."/>
            <person name="Wincker P."/>
        </authorList>
    </citation>
    <scope>NUCLEOTIDE SEQUENCE [LARGE SCALE GENOMIC DNA]</scope>
    <source>
        <strain evidence="15">Ec32 / CCAP1310/4</strain>
    </source>
</reference>
<dbReference type="OrthoDB" id="409122at2759"/>
<evidence type="ECO:0000259" key="13">
    <source>
        <dbReference type="PROSITE" id="PS51695"/>
    </source>
</evidence>
<evidence type="ECO:0000256" key="11">
    <source>
        <dbReference type="SAM" id="MobiDB-lite"/>
    </source>
</evidence>
<dbReference type="GO" id="GO:0006508">
    <property type="term" value="P:proteolysis"/>
    <property type="evidence" value="ECO:0007669"/>
    <property type="project" value="UniProtKB-KW"/>
</dbReference>
<protein>
    <recommendedName>
        <fullName evidence="9">subtilisin</fullName>
        <ecNumber evidence="9">3.4.21.62</ecNumber>
    </recommendedName>
</protein>
<name>D7G3S6_ECTSI</name>